<organism evidence="2 3">
    <name type="scientific">Adiantum capillus-veneris</name>
    <name type="common">Maidenhair fern</name>
    <dbReference type="NCBI Taxonomy" id="13818"/>
    <lineage>
        <taxon>Eukaryota</taxon>
        <taxon>Viridiplantae</taxon>
        <taxon>Streptophyta</taxon>
        <taxon>Embryophyta</taxon>
        <taxon>Tracheophyta</taxon>
        <taxon>Polypodiopsida</taxon>
        <taxon>Polypodiidae</taxon>
        <taxon>Polypodiales</taxon>
        <taxon>Pteridineae</taxon>
        <taxon>Pteridaceae</taxon>
        <taxon>Vittarioideae</taxon>
        <taxon>Adiantum</taxon>
    </lineage>
</organism>
<evidence type="ECO:0000256" key="1">
    <source>
        <dbReference type="SAM" id="MobiDB-lite"/>
    </source>
</evidence>
<name>A0A9D4ZD07_ADICA</name>
<keyword evidence="3" id="KW-1185">Reference proteome</keyword>
<reference evidence="2" key="1">
    <citation type="submission" date="2021-01" db="EMBL/GenBank/DDBJ databases">
        <title>Adiantum capillus-veneris genome.</title>
        <authorList>
            <person name="Fang Y."/>
            <person name="Liao Q."/>
        </authorList>
    </citation>
    <scope>NUCLEOTIDE SEQUENCE</scope>
    <source>
        <strain evidence="2">H3</strain>
        <tissue evidence="2">Leaf</tissue>
    </source>
</reference>
<feature type="region of interest" description="Disordered" evidence="1">
    <location>
        <begin position="1"/>
        <end position="29"/>
    </location>
</feature>
<dbReference type="AlphaFoldDB" id="A0A9D4ZD07"/>
<gene>
    <name evidence="2" type="ORF">GOP47_0015047</name>
</gene>
<proteinExistence type="predicted"/>
<evidence type="ECO:0000313" key="3">
    <source>
        <dbReference type="Proteomes" id="UP000886520"/>
    </source>
</evidence>
<evidence type="ECO:0000313" key="2">
    <source>
        <dbReference type="EMBL" id="KAI5070704.1"/>
    </source>
</evidence>
<feature type="compositionally biased region" description="Polar residues" evidence="1">
    <location>
        <begin position="1"/>
        <end position="13"/>
    </location>
</feature>
<accession>A0A9D4ZD07</accession>
<dbReference type="EMBL" id="JABFUD020000014">
    <property type="protein sequence ID" value="KAI5070704.1"/>
    <property type="molecule type" value="Genomic_DNA"/>
</dbReference>
<comment type="caution">
    <text evidence="2">The sequence shown here is derived from an EMBL/GenBank/DDBJ whole genome shotgun (WGS) entry which is preliminary data.</text>
</comment>
<dbReference type="Proteomes" id="UP000886520">
    <property type="component" value="Chromosome 14"/>
</dbReference>
<protein>
    <submittedName>
        <fullName evidence="2">Uncharacterized protein</fullName>
    </submittedName>
</protein>
<sequence>MSASSGSSVNSHTRPTRSPLPVHHSRCSGWPQDRLREIGSCANKGSTTIMQVSKDKRNTHYAELQMETGRLGCQERRGTLDDGFLLRHIEVAILDARLQEVSLLQSATLVTPRQTSLLG</sequence>